<evidence type="ECO:0000256" key="6">
    <source>
        <dbReference type="ARBA" id="ARBA00023136"/>
    </source>
</evidence>
<dbReference type="SMART" id="SM00112">
    <property type="entry name" value="CA"/>
    <property type="match status" value="4"/>
</dbReference>
<evidence type="ECO:0000313" key="10">
    <source>
        <dbReference type="Proteomes" id="UP000050640"/>
    </source>
</evidence>
<proteinExistence type="predicted"/>
<sequence>MLIKIIKIEVLDVDEPPAFQNGPKPYQAVVAYDQPVGMHVYKFIARDEAGDGDEDVEYRLINTEPRGTFTVDPISGVVKTALKHYKPGETYRIFVQARDRTPTDPEVSQDSEVAVLEVYAGDRAPQFVEQQYIIHVPENTELGSNVTAITAKCFKAIDKRRSKGKLSYQLYLDGTSTERESSPYFAIDAENGLVRLIKALDYDDDTQPKYHQLKVIAREDGRESEVPMDVFIKDVNDNIPIFTQPIYSATIKEDITTGYTILTVQADDKDDGENGRIRYTLDDDNFMINDQGEISARTRLDADQNRERFFIYRFNVTATDYGEPSLSSSAVVHIRTENSNDEAPTFIPNGTYHAFVAEDAQSGTPVVQIQAIDPDRDQVFYTFLLSNGQETSATQLFEIDRDTGLIRLGANVKPEDLVHEESPYNLTIVARDDGSCCGQDASMLHMQTATVIIDIADVNNNKPEFLSCDTYSSIAKIEEGDYKTNAPVILKVAIFKILRLQ</sequence>
<dbReference type="AlphaFoldDB" id="A0A0R3RGW4"/>
<organism evidence="10 11">
    <name type="scientific">Elaeophora elaphi</name>
    <dbReference type="NCBI Taxonomy" id="1147741"/>
    <lineage>
        <taxon>Eukaryota</taxon>
        <taxon>Metazoa</taxon>
        <taxon>Ecdysozoa</taxon>
        <taxon>Nematoda</taxon>
        <taxon>Chromadorea</taxon>
        <taxon>Rhabditida</taxon>
        <taxon>Spirurina</taxon>
        <taxon>Spiruromorpha</taxon>
        <taxon>Filarioidea</taxon>
        <taxon>Onchocercidae</taxon>
        <taxon>Elaeophora</taxon>
    </lineage>
</organism>
<dbReference type="PROSITE" id="PS00232">
    <property type="entry name" value="CADHERIN_1"/>
    <property type="match status" value="1"/>
</dbReference>
<dbReference type="Gene3D" id="2.60.40.60">
    <property type="entry name" value="Cadherins"/>
    <property type="match status" value="4"/>
</dbReference>
<keyword evidence="7" id="KW-0325">Glycoprotein</keyword>
<feature type="domain" description="Cadherin" evidence="9">
    <location>
        <begin position="128"/>
        <end position="242"/>
    </location>
</feature>
<evidence type="ECO:0000256" key="3">
    <source>
        <dbReference type="ARBA" id="ARBA00022737"/>
    </source>
</evidence>
<dbReference type="SUPFAM" id="SSF49313">
    <property type="entry name" value="Cadherin-like"/>
    <property type="match status" value="4"/>
</dbReference>
<dbReference type="InterPro" id="IPR015919">
    <property type="entry name" value="Cadherin-like_sf"/>
</dbReference>
<dbReference type="InterPro" id="IPR020894">
    <property type="entry name" value="Cadherin_CS"/>
</dbReference>
<dbReference type="Pfam" id="PF00028">
    <property type="entry name" value="Cadherin"/>
    <property type="match status" value="2"/>
</dbReference>
<dbReference type="InterPro" id="IPR050174">
    <property type="entry name" value="Protocadherin/Cadherin-CA"/>
</dbReference>
<evidence type="ECO:0000259" key="9">
    <source>
        <dbReference type="PROSITE" id="PS50268"/>
    </source>
</evidence>
<evidence type="ECO:0000256" key="1">
    <source>
        <dbReference type="ARBA" id="ARBA00004167"/>
    </source>
</evidence>
<dbReference type="GO" id="GO:0007411">
    <property type="term" value="P:axon guidance"/>
    <property type="evidence" value="ECO:0007669"/>
    <property type="project" value="UniProtKB-ARBA"/>
</dbReference>
<evidence type="ECO:0000313" key="11">
    <source>
        <dbReference type="WBParaSite" id="EEL_0000066101-mRNA-1"/>
    </source>
</evidence>
<name>A0A0R3RGW4_9BILA</name>
<dbReference type="FunFam" id="2.60.40.60:FF:000020">
    <property type="entry name" value="Dachsous cadherin-related 1b"/>
    <property type="match status" value="1"/>
</dbReference>
<keyword evidence="3" id="KW-0677">Repeat</keyword>
<keyword evidence="2" id="KW-0812">Transmembrane</keyword>
<dbReference type="WBParaSite" id="EEL_0000066101-mRNA-1">
    <property type="protein sequence ID" value="EEL_0000066101-mRNA-1"/>
    <property type="gene ID" value="EEL_0000066101"/>
</dbReference>
<dbReference type="GO" id="GO:0005509">
    <property type="term" value="F:calcium ion binding"/>
    <property type="evidence" value="ECO:0007669"/>
    <property type="project" value="UniProtKB-UniRule"/>
</dbReference>
<dbReference type="GO" id="GO:0007156">
    <property type="term" value="P:homophilic cell adhesion via plasma membrane adhesion molecules"/>
    <property type="evidence" value="ECO:0007669"/>
    <property type="project" value="InterPro"/>
</dbReference>
<feature type="domain" description="Cadherin" evidence="9">
    <location>
        <begin position="22"/>
        <end position="127"/>
    </location>
</feature>
<keyword evidence="6" id="KW-0472">Membrane</keyword>
<evidence type="ECO:0000256" key="8">
    <source>
        <dbReference type="PROSITE-ProRule" id="PRU00043"/>
    </source>
</evidence>
<evidence type="ECO:0000256" key="5">
    <source>
        <dbReference type="ARBA" id="ARBA00022989"/>
    </source>
</evidence>
<dbReference type="CDD" id="cd11304">
    <property type="entry name" value="Cadherin_repeat"/>
    <property type="match status" value="4"/>
</dbReference>
<comment type="subcellular location">
    <subcellularLocation>
        <location evidence="1">Membrane</location>
        <topology evidence="1">Single-pass membrane protein</topology>
    </subcellularLocation>
</comment>
<keyword evidence="10" id="KW-1185">Reference proteome</keyword>
<keyword evidence="5" id="KW-1133">Transmembrane helix</keyword>
<evidence type="ECO:0000256" key="7">
    <source>
        <dbReference type="ARBA" id="ARBA00023180"/>
    </source>
</evidence>
<protein>
    <submittedName>
        <fullName evidence="11">CA domain-containing protein</fullName>
    </submittedName>
</protein>
<dbReference type="STRING" id="1147741.A0A0R3RGW4"/>
<reference evidence="11" key="1">
    <citation type="submission" date="2017-02" db="UniProtKB">
        <authorList>
            <consortium name="WormBaseParasite"/>
        </authorList>
    </citation>
    <scope>IDENTIFICATION</scope>
</reference>
<dbReference type="PANTHER" id="PTHR24028">
    <property type="entry name" value="CADHERIN-87A"/>
    <property type="match status" value="1"/>
</dbReference>
<feature type="domain" description="Cadherin" evidence="9">
    <location>
        <begin position="243"/>
        <end position="346"/>
    </location>
</feature>
<accession>A0A0R3RGW4</accession>
<evidence type="ECO:0000256" key="2">
    <source>
        <dbReference type="ARBA" id="ARBA00022692"/>
    </source>
</evidence>
<dbReference type="PANTHER" id="PTHR24028:SF328">
    <property type="entry name" value="CADHERIN-3"/>
    <property type="match status" value="1"/>
</dbReference>
<dbReference type="Proteomes" id="UP000050640">
    <property type="component" value="Unplaced"/>
</dbReference>
<feature type="domain" description="Cadherin" evidence="9">
    <location>
        <begin position="348"/>
        <end position="465"/>
    </location>
</feature>
<evidence type="ECO:0000256" key="4">
    <source>
        <dbReference type="ARBA" id="ARBA00022837"/>
    </source>
</evidence>
<dbReference type="PROSITE" id="PS50268">
    <property type="entry name" value="CADHERIN_2"/>
    <property type="match status" value="4"/>
</dbReference>
<dbReference type="PRINTS" id="PR00205">
    <property type="entry name" value="CADHERIN"/>
</dbReference>
<dbReference type="InterPro" id="IPR002126">
    <property type="entry name" value="Cadherin-like_dom"/>
</dbReference>
<keyword evidence="4 8" id="KW-0106">Calcium</keyword>
<dbReference type="GO" id="GO:0005886">
    <property type="term" value="C:plasma membrane"/>
    <property type="evidence" value="ECO:0007669"/>
    <property type="project" value="InterPro"/>
</dbReference>